<comment type="caution">
    <text evidence="1">The sequence shown here is derived from an EMBL/GenBank/DDBJ whole genome shotgun (WGS) entry which is preliminary data.</text>
</comment>
<gene>
    <name evidence="1" type="ORF">DAY19_01745</name>
</gene>
<keyword evidence="2" id="KW-1185">Reference proteome</keyword>
<dbReference type="RefSeq" id="WP_114705463.1">
    <property type="nucleotide sequence ID" value="NZ_QDKL01000001.1"/>
</dbReference>
<sequence length="261" mass="31360">MTSFSSIEDQNFWNILFHLEEIRKPVDLVSFLRKNEINRDEFYLFYEKSHFYGLAIDLRPKNEEFLLMPLSWRRDYGDILLQNNGHRELIKDIQAASKDGRVCEFKFLDQSKKKVRPWRVVLSQNLYKVISEDVQTKQLITIDMNEVEDIEFQEFDYRSLYSRFEIEEYINALRHIDGSDQRLVLKVEYGFEIPPISNLIFLGHPYSTTNQYGELIWAASVEKSLYLFDWLYSMRDNIEILEPSDLRDEFEEFCQKRKNVA</sequence>
<accession>A0ABY0IK63</accession>
<evidence type="ECO:0000313" key="1">
    <source>
        <dbReference type="EMBL" id="RZF22518.1"/>
    </source>
</evidence>
<dbReference type="EMBL" id="QDKL01000001">
    <property type="protein sequence ID" value="RZF22518.1"/>
    <property type="molecule type" value="Genomic_DNA"/>
</dbReference>
<proteinExistence type="predicted"/>
<dbReference type="Proteomes" id="UP000443582">
    <property type="component" value="Unassembled WGS sequence"/>
</dbReference>
<name>A0ABY0IK63_9BACT</name>
<protein>
    <submittedName>
        <fullName evidence="1">WYL domain-containing protein</fullName>
    </submittedName>
</protein>
<organism evidence="1 2">
    <name type="scientific">Halobacteriovorax vibrionivorans</name>
    <dbReference type="NCBI Taxonomy" id="2152716"/>
    <lineage>
        <taxon>Bacteria</taxon>
        <taxon>Pseudomonadati</taxon>
        <taxon>Bdellovibrionota</taxon>
        <taxon>Bacteriovoracia</taxon>
        <taxon>Bacteriovoracales</taxon>
        <taxon>Halobacteriovoraceae</taxon>
        <taxon>Halobacteriovorax</taxon>
    </lineage>
</organism>
<reference evidence="2" key="1">
    <citation type="journal article" date="2019" name="Int. J. Syst. Evol. Microbiol.">
        <title>Halobacteriovorax valvorus sp. nov., a novel prokaryotic predator isolated from coastal seawater of China.</title>
        <authorList>
            <person name="Chen M.-X."/>
        </authorList>
    </citation>
    <scope>NUCLEOTIDE SEQUENCE [LARGE SCALE GENOMIC DNA]</scope>
    <source>
        <strain evidence="2">BL9</strain>
    </source>
</reference>
<evidence type="ECO:0000313" key="2">
    <source>
        <dbReference type="Proteomes" id="UP000443582"/>
    </source>
</evidence>